<keyword evidence="12" id="KW-1185">Reference proteome</keyword>
<dbReference type="InterPro" id="IPR048749">
    <property type="entry name" value="SLX1_C"/>
</dbReference>
<keyword evidence="3 8" id="KW-0227">DNA damage</keyword>
<dbReference type="HAMAP" id="MF_03100">
    <property type="entry name" value="Endonuc_su_Slx1"/>
    <property type="match status" value="1"/>
</dbReference>
<comment type="similarity">
    <text evidence="8">Belongs to the SLX1 family.</text>
</comment>
<dbReference type="GO" id="GO:0008821">
    <property type="term" value="F:crossover junction DNA endonuclease activity"/>
    <property type="evidence" value="ECO:0007669"/>
    <property type="project" value="TreeGrafter"/>
</dbReference>
<evidence type="ECO:0000259" key="10">
    <source>
        <dbReference type="PROSITE" id="PS50164"/>
    </source>
</evidence>
<keyword evidence="1 8" id="KW-0540">Nuclease</keyword>
<organism evidence="11 12">
    <name type="scientific">Hymenoscyphus albidus</name>
    <dbReference type="NCBI Taxonomy" id="595503"/>
    <lineage>
        <taxon>Eukaryota</taxon>
        <taxon>Fungi</taxon>
        <taxon>Dikarya</taxon>
        <taxon>Ascomycota</taxon>
        <taxon>Pezizomycotina</taxon>
        <taxon>Leotiomycetes</taxon>
        <taxon>Helotiales</taxon>
        <taxon>Helotiaceae</taxon>
        <taxon>Hymenoscyphus</taxon>
    </lineage>
</organism>
<comment type="cofactor">
    <cofactor evidence="8">
        <name>a divalent metal cation</name>
        <dbReference type="ChEBI" id="CHEBI:60240"/>
    </cofactor>
</comment>
<dbReference type="Gene3D" id="3.30.40.10">
    <property type="entry name" value="Zinc/RING finger domain, C3HC4 (zinc finger)"/>
    <property type="match status" value="1"/>
</dbReference>
<dbReference type="FunFam" id="3.40.1440.10:FF:000006">
    <property type="entry name" value="Structure-specific endonuclease subunit SLX1"/>
    <property type="match status" value="1"/>
</dbReference>
<keyword evidence="5 8" id="KW-0233">DNA recombination</keyword>
<evidence type="ECO:0000313" key="11">
    <source>
        <dbReference type="EMBL" id="CAG8973473.1"/>
    </source>
</evidence>
<dbReference type="InterPro" id="IPR027520">
    <property type="entry name" value="Slx1"/>
</dbReference>
<evidence type="ECO:0000256" key="8">
    <source>
        <dbReference type="HAMAP-Rule" id="MF_03100"/>
    </source>
</evidence>
<keyword evidence="2 8" id="KW-0255">Endonuclease</keyword>
<comment type="subunit">
    <text evidence="8">Forms a heterodimer with SLX4.</text>
</comment>
<dbReference type="EMBL" id="CAJVRM010000070">
    <property type="protein sequence ID" value="CAG8973473.1"/>
    <property type="molecule type" value="Genomic_DNA"/>
</dbReference>
<comment type="caution">
    <text evidence="11">The sequence shown here is derived from an EMBL/GenBank/DDBJ whole genome shotgun (WGS) entry which is preliminary data.</text>
</comment>
<dbReference type="GO" id="GO:0017108">
    <property type="term" value="F:5'-flap endonuclease activity"/>
    <property type="evidence" value="ECO:0007669"/>
    <property type="project" value="InterPro"/>
</dbReference>
<dbReference type="PROSITE" id="PS50164">
    <property type="entry name" value="GIY_YIG"/>
    <property type="match status" value="1"/>
</dbReference>
<evidence type="ECO:0000256" key="3">
    <source>
        <dbReference type="ARBA" id="ARBA00022763"/>
    </source>
</evidence>
<dbReference type="Gene3D" id="3.40.1440.10">
    <property type="entry name" value="GIY-YIG endonuclease"/>
    <property type="match status" value="1"/>
</dbReference>
<gene>
    <name evidence="11" type="ORF">HYALB_00011068</name>
</gene>
<evidence type="ECO:0000256" key="6">
    <source>
        <dbReference type="ARBA" id="ARBA00023204"/>
    </source>
</evidence>
<dbReference type="CDD" id="cd15489">
    <property type="entry name" value="PHD_SF"/>
    <property type="match status" value="1"/>
</dbReference>
<evidence type="ECO:0000256" key="9">
    <source>
        <dbReference type="SAM" id="Coils"/>
    </source>
</evidence>
<dbReference type="GO" id="GO:0033557">
    <property type="term" value="C:Slx1-Slx4 complex"/>
    <property type="evidence" value="ECO:0007669"/>
    <property type="project" value="UniProtKB-UniRule"/>
</dbReference>
<evidence type="ECO:0000256" key="2">
    <source>
        <dbReference type="ARBA" id="ARBA00022759"/>
    </source>
</evidence>
<keyword evidence="9" id="KW-0175">Coiled coil</keyword>
<proteinExistence type="inferred from homology"/>
<evidence type="ECO:0000256" key="5">
    <source>
        <dbReference type="ARBA" id="ARBA00023172"/>
    </source>
</evidence>
<keyword evidence="4 8" id="KW-0378">Hydrolase</keyword>
<dbReference type="AlphaFoldDB" id="A0A9N9LGT7"/>
<comment type="subcellular location">
    <subcellularLocation>
        <location evidence="8">Nucleus</location>
    </subcellularLocation>
</comment>
<dbReference type="SUPFAM" id="SSF82771">
    <property type="entry name" value="GIY-YIG endonuclease"/>
    <property type="match status" value="1"/>
</dbReference>
<feature type="coiled-coil region" evidence="9">
    <location>
        <begin position="321"/>
        <end position="348"/>
    </location>
</feature>
<comment type="caution">
    <text evidence="8">Lacks conserved residue(s) required for the propagation of feature annotation.</text>
</comment>
<dbReference type="PANTHER" id="PTHR20208">
    <property type="entry name" value="STRUCTURE-SPECIFIC ENDONUCLEASE SUBUNIT SLX1"/>
    <property type="match status" value="1"/>
</dbReference>
<evidence type="ECO:0000256" key="1">
    <source>
        <dbReference type="ARBA" id="ARBA00022722"/>
    </source>
</evidence>
<dbReference type="InterPro" id="IPR050381">
    <property type="entry name" value="SLX1_endonuclease"/>
</dbReference>
<reference evidence="11" key="1">
    <citation type="submission" date="2021-07" db="EMBL/GenBank/DDBJ databases">
        <authorList>
            <person name="Durling M."/>
        </authorList>
    </citation>
    <scope>NUCLEOTIDE SEQUENCE</scope>
</reference>
<dbReference type="InterPro" id="IPR000305">
    <property type="entry name" value="GIY-YIG_endonuc"/>
</dbReference>
<dbReference type="Pfam" id="PF21202">
    <property type="entry name" value="SLX1_C"/>
    <property type="match status" value="1"/>
</dbReference>
<evidence type="ECO:0000256" key="7">
    <source>
        <dbReference type="ARBA" id="ARBA00023242"/>
    </source>
</evidence>
<dbReference type="PANTHER" id="PTHR20208:SF10">
    <property type="entry name" value="STRUCTURE-SPECIFIC ENDONUCLEASE SUBUNIT SLX1"/>
    <property type="match status" value="1"/>
</dbReference>
<sequence length="419" mass="47199">MPLDRPIPAFYCCYLLRSTVSHGSVYVGSTPHPVRRLRQHNGLAKGGASRTARPRLRPWEMACIITGFPSNIAALQFEWAWQNPHITLHIAPEDRIQGATKKKRSGHPKRPRHTVSSLLSNLHLLLRSPSFSRWPLEIRFFSKDVHNTWTKWIKSTPETIRDSIQIHQEFLNENNNGSVVEDVDKEPGQEAVYTRMSHIPIDYTGEKEHLFKSKDIIDFEREGDCAVCHETLQSGGGMHIICPASECEAVSHVSCLGKHFLKDDDDELVPIRGHCPSCKTQLIWVDLVKEMSLRVRGQKEVENLLKVKRSRKGKGKASSQAIIADSDAEESENELELEEEEEEEDADLVDIITKPSQLPEGDSWNVIDDYDASDMESIASMASNMSQKTAAIRSQKGGAALGRIVEDSDCDWDEVEVLD</sequence>
<dbReference type="InterPro" id="IPR035901">
    <property type="entry name" value="GIY-YIG_endonuc_sf"/>
</dbReference>
<evidence type="ECO:0000256" key="4">
    <source>
        <dbReference type="ARBA" id="ARBA00022801"/>
    </source>
</evidence>
<protein>
    <recommendedName>
        <fullName evidence="10">GIY-YIG domain-containing protein</fullName>
    </recommendedName>
</protein>
<dbReference type="InterPro" id="IPR013083">
    <property type="entry name" value="Znf_RING/FYVE/PHD"/>
</dbReference>
<accession>A0A9N9LGT7</accession>
<comment type="function">
    <text evidence="8">Catalytic subunit of the SLX1-SLX4 structure-specific endonuclease that resolves DNA secondary structures generated during DNA repair and recombination. Has endonuclease activity towards branched DNA substrates, introducing single-strand cuts in duplex DNA close to junctions with ss-DNA.</text>
</comment>
<dbReference type="Pfam" id="PF01541">
    <property type="entry name" value="GIY-YIG"/>
    <property type="match status" value="1"/>
</dbReference>
<dbReference type="CDD" id="cd10455">
    <property type="entry name" value="GIY-YIG_SLX1"/>
    <property type="match status" value="1"/>
</dbReference>
<evidence type="ECO:0000313" key="12">
    <source>
        <dbReference type="Proteomes" id="UP000701801"/>
    </source>
</evidence>
<keyword evidence="7 8" id="KW-0539">Nucleus</keyword>
<feature type="domain" description="GIY-YIG" evidence="10">
    <location>
        <begin position="9"/>
        <end position="91"/>
    </location>
</feature>
<keyword evidence="6 8" id="KW-0234">DNA repair</keyword>
<dbReference type="Proteomes" id="UP000701801">
    <property type="component" value="Unassembled WGS sequence"/>
</dbReference>
<name>A0A9N9LGT7_9HELO</name>
<dbReference type="GO" id="GO:0000724">
    <property type="term" value="P:double-strand break repair via homologous recombination"/>
    <property type="evidence" value="ECO:0007669"/>
    <property type="project" value="TreeGrafter"/>
</dbReference>
<dbReference type="OrthoDB" id="24645at2759"/>